<organism evidence="1 2">
    <name type="scientific">Bhargavaea cecembensis DSE10</name>
    <dbReference type="NCBI Taxonomy" id="1235279"/>
    <lineage>
        <taxon>Bacteria</taxon>
        <taxon>Bacillati</taxon>
        <taxon>Bacillota</taxon>
        <taxon>Bacilli</taxon>
        <taxon>Bacillales</taxon>
        <taxon>Caryophanaceae</taxon>
        <taxon>Bhargavaea</taxon>
    </lineage>
</organism>
<name>M7NFL4_9BACL</name>
<evidence type="ECO:0000313" key="2">
    <source>
        <dbReference type="Proteomes" id="UP000011919"/>
    </source>
</evidence>
<reference evidence="1 2" key="1">
    <citation type="journal article" date="2013" name="Genome Announc.">
        <title>Draft Genome Sequence of Bhargavaea cecembensis Strain DSE10T, Isolated from a Deep-Sea Sediment Sample Collected at a Depth of 5,904 m from the Chagos-Laccadive Ridge System in the Indian Ocean.</title>
        <authorList>
            <person name="Shivaji S."/>
            <person name="Ara S."/>
            <person name="Begum Z."/>
            <person name="Ruth M."/>
            <person name="Singh A."/>
            <person name="Kumar Pinnaka A."/>
        </authorList>
    </citation>
    <scope>NUCLEOTIDE SEQUENCE [LARGE SCALE GENOMIC DNA]</scope>
    <source>
        <strain evidence="1 2">DSE10</strain>
    </source>
</reference>
<dbReference type="STRING" id="1235279.C772_02027"/>
<sequence>MLGLFKKKCGICKRKTSLLRTYRRDRGHVIKVCPACGEYAERRAYKKA</sequence>
<gene>
    <name evidence="1" type="ORF">C772_02027</name>
</gene>
<evidence type="ECO:0000313" key="1">
    <source>
        <dbReference type="EMBL" id="EMR06047.1"/>
    </source>
</evidence>
<dbReference type="AlphaFoldDB" id="M7NFL4"/>
<protein>
    <submittedName>
        <fullName evidence="1">Uncharacterized protein</fullName>
    </submittedName>
</protein>
<dbReference type="RefSeq" id="WP_008299670.1">
    <property type="nucleotide sequence ID" value="NZ_AOFT01000009.1"/>
</dbReference>
<accession>M7NFL4</accession>
<dbReference type="eggNOG" id="ENOG5033NIE">
    <property type="taxonomic scope" value="Bacteria"/>
</dbReference>
<proteinExistence type="predicted"/>
<comment type="caution">
    <text evidence="1">The sequence shown here is derived from an EMBL/GenBank/DDBJ whole genome shotgun (WGS) entry which is preliminary data.</text>
</comment>
<dbReference type="EMBL" id="AOFT01000009">
    <property type="protein sequence ID" value="EMR06047.1"/>
    <property type="molecule type" value="Genomic_DNA"/>
</dbReference>
<keyword evidence="2" id="KW-1185">Reference proteome</keyword>
<dbReference type="Proteomes" id="UP000011919">
    <property type="component" value="Unassembled WGS sequence"/>
</dbReference>